<organism evidence="2 3">
    <name type="scientific">Nonlabens marinus S1-08</name>
    <dbReference type="NCBI Taxonomy" id="1454201"/>
    <lineage>
        <taxon>Bacteria</taxon>
        <taxon>Pseudomonadati</taxon>
        <taxon>Bacteroidota</taxon>
        <taxon>Flavobacteriia</taxon>
        <taxon>Flavobacteriales</taxon>
        <taxon>Flavobacteriaceae</taxon>
        <taxon>Nonlabens</taxon>
    </lineage>
</organism>
<keyword evidence="1" id="KW-0812">Transmembrane</keyword>
<dbReference type="AlphaFoldDB" id="W8VPP3"/>
<keyword evidence="1" id="KW-1133">Transmembrane helix</keyword>
<feature type="transmembrane region" description="Helical" evidence="1">
    <location>
        <begin position="7"/>
        <end position="28"/>
    </location>
</feature>
<reference evidence="2 3" key="1">
    <citation type="journal article" date="2014" name="Proc. Natl. Acad. Sci. U.S.A.">
        <title>Functional characterization of flavobacteria rhodopsins reveals a unique class of light-driven chloride pump in bacteria.</title>
        <authorList>
            <person name="Yoshizawa S."/>
            <person name="Kumagai Y."/>
            <person name="Kim H."/>
            <person name="Ogura Y."/>
            <person name="Hayashi T."/>
            <person name="Iwasaki W."/>
            <person name="DeLong E.F."/>
            <person name="Kogure K."/>
        </authorList>
    </citation>
    <scope>NUCLEOTIDE SEQUENCE [LARGE SCALE GENOMIC DNA]</scope>
    <source>
        <strain evidence="2 3">S1-08</strain>
    </source>
</reference>
<keyword evidence="1" id="KW-0472">Membrane</keyword>
<evidence type="ECO:0000313" key="3">
    <source>
        <dbReference type="Proteomes" id="UP000031760"/>
    </source>
</evidence>
<evidence type="ECO:0000256" key="1">
    <source>
        <dbReference type="SAM" id="Phobius"/>
    </source>
</evidence>
<name>W8VPP3_9FLAO</name>
<gene>
    <name evidence="2" type="ORF">NMS_1150</name>
</gene>
<proteinExistence type="predicted"/>
<dbReference type="Proteomes" id="UP000031760">
    <property type="component" value="Chromosome"/>
</dbReference>
<dbReference type="HOGENOM" id="CLU_2974875_0_0_10"/>
<keyword evidence="3" id="KW-1185">Reference proteome</keyword>
<dbReference type="STRING" id="1454201.NMS_1150"/>
<sequence length="58" mass="6559">MKKGHKIMARLLVITASIVGGIFFVQQLNRVGSWQFFAALSGFLIFIGFAVLVFRRTR</sequence>
<dbReference type="KEGG" id="nmf:NMS_1150"/>
<accession>W8VPP3</accession>
<protein>
    <submittedName>
        <fullName evidence="2">Uncharacterized protein</fullName>
    </submittedName>
</protein>
<dbReference type="RefSeq" id="WP_158448963.1">
    <property type="nucleotide sequence ID" value="NZ_AP014548.1"/>
</dbReference>
<dbReference type="EMBL" id="AP014548">
    <property type="protein sequence ID" value="BAO55159.1"/>
    <property type="molecule type" value="Genomic_DNA"/>
</dbReference>
<evidence type="ECO:0000313" key="2">
    <source>
        <dbReference type="EMBL" id="BAO55159.1"/>
    </source>
</evidence>
<feature type="transmembrane region" description="Helical" evidence="1">
    <location>
        <begin position="34"/>
        <end position="54"/>
    </location>
</feature>